<dbReference type="InterPro" id="IPR001173">
    <property type="entry name" value="Glyco_trans_2-like"/>
</dbReference>
<evidence type="ECO:0000313" key="3">
    <source>
        <dbReference type="Proteomes" id="UP000249522"/>
    </source>
</evidence>
<dbReference type="EMBL" id="QKRB01000037">
    <property type="protein sequence ID" value="PZD96530.1"/>
    <property type="molecule type" value="Genomic_DNA"/>
</dbReference>
<dbReference type="OrthoDB" id="6713581at2"/>
<comment type="caution">
    <text evidence="2">The sequence shown here is derived from an EMBL/GenBank/DDBJ whole genome shotgun (WGS) entry which is preliminary data.</text>
</comment>
<keyword evidence="3" id="KW-1185">Reference proteome</keyword>
<proteinExistence type="predicted"/>
<dbReference type="SUPFAM" id="SSF53448">
    <property type="entry name" value="Nucleotide-diphospho-sugar transferases"/>
    <property type="match status" value="1"/>
</dbReference>
<dbReference type="Gene3D" id="3.90.550.10">
    <property type="entry name" value="Spore Coat Polysaccharide Biosynthesis Protein SpsA, Chain A"/>
    <property type="match status" value="1"/>
</dbReference>
<dbReference type="Proteomes" id="UP000249522">
    <property type="component" value="Unassembled WGS sequence"/>
</dbReference>
<dbReference type="PANTHER" id="PTHR43685">
    <property type="entry name" value="GLYCOSYLTRANSFERASE"/>
    <property type="match status" value="1"/>
</dbReference>
<name>A0A2W1LER7_9BACL</name>
<dbReference type="PANTHER" id="PTHR43685:SF2">
    <property type="entry name" value="GLYCOSYLTRANSFERASE 2-LIKE DOMAIN-CONTAINING PROTEIN"/>
    <property type="match status" value="1"/>
</dbReference>
<gene>
    <name evidence="2" type="ORF">DNH61_06915</name>
</gene>
<dbReference type="InterPro" id="IPR029044">
    <property type="entry name" value="Nucleotide-diphossugar_trans"/>
</dbReference>
<organism evidence="2 3">
    <name type="scientific">Paenibacillus sambharensis</name>
    <dbReference type="NCBI Taxonomy" id="1803190"/>
    <lineage>
        <taxon>Bacteria</taxon>
        <taxon>Bacillati</taxon>
        <taxon>Bacillota</taxon>
        <taxon>Bacilli</taxon>
        <taxon>Bacillales</taxon>
        <taxon>Paenibacillaceae</taxon>
        <taxon>Paenibacillus</taxon>
    </lineage>
</organism>
<reference evidence="2 3" key="1">
    <citation type="submission" date="2018-06" db="EMBL/GenBank/DDBJ databases">
        <title>Paenibacillus imtechensis sp. nov.</title>
        <authorList>
            <person name="Pinnaka A.K."/>
            <person name="Singh H."/>
            <person name="Kaur M."/>
        </authorList>
    </citation>
    <scope>NUCLEOTIDE SEQUENCE [LARGE SCALE GENOMIC DNA]</scope>
    <source>
        <strain evidence="2 3">SMB1</strain>
    </source>
</reference>
<dbReference type="CDD" id="cd00761">
    <property type="entry name" value="Glyco_tranf_GTA_type"/>
    <property type="match status" value="1"/>
</dbReference>
<dbReference type="RefSeq" id="WP_111145935.1">
    <property type="nucleotide sequence ID" value="NZ_QKRB01000037.1"/>
</dbReference>
<evidence type="ECO:0000259" key="1">
    <source>
        <dbReference type="Pfam" id="PF00535"/>
    </source>
</evidence>
<dbReference type="AlphaFoldDB" id="A0A2W1LER7"/>
<dbReference type="GO" id="GO:0016740">
    <property type="term" value="F:transferase activity"/>
    <property type="evidence" value="ECO:0007669"/>
    <property type="project" value="UniProtKB-KW"/>
</dbReference>
<evidence type="ECO:0000313" key="2">
    <source>
        <dbReference type="EMBL" id="PZD96530.1"/>
    </source>
</evidence>
<keyword evidence="2" id="KW-0808">Transferase</keyword>
<accession>A0A2W1LER7</accession>
<protein>
    <submittedName>
        <fullName evidence="2">Glycosyltransferase family 2 protein</fullName>
    </submittedName>
</protein>
<feature type="domain" description="Glycosyltransferase 2-like" evidence="1">
    <location>
        <begin position="14"/>
        <end position="134"/>
    </location>
</feature>
<dbReference type="InterPro" id="IPR050834">
    <property type="entry name" value="Glycosyltransf_2"/>
</dbReference>
<dbReference type="Pfam" id="PF00535">
    <property type="entry name" value="Glycos_transf_2"/>
    <property type="match status" value="1"/>
</dbReference>
<sequence length="240" mass="27678">MHSSAMNTHAGVSIITATNRPQFMHALFENYNRQTYKNKELIVILNKDTAALHNYFQSARHIPNTRIYQVPEHLSLGSCLNYGASLANYPLIAKFDDDDYYASHYLTESVQAMQRTNADIVGKRAHYMYLHGSKTLLLRYYNKENCYAPLVQGATLLIRRSVLNKVRFPNRNNGECVAFCTACRAKGFKIYSGSRFNFLAHRRTNSSDHTWIVSDRRLRQGKVKVVKAEDILKHVIRTLW</sequence>